<feature type="transmembrane region" description="Helical" evidence="5">
    <location>
        <begin position="32"/>
        <end position="51"/>
    </location>
</feature>
<keyword evidence="8" id="KW-1185">Reference proteome</keyword>
<feature type="domain" description="G-protein coupled receptors family 2 profile 2" evidence="6">
    <location>
        <begin position="1"/>
        <end position="112"/>
    </location>
</feature>
<dbReference type="GO" id="GO:0007188">
    <property type="term" value="P:adenylate cyclase-modulating G protein-coupled receptor signaling pathway"/>
    <property type="evidence" value="ECO:0007669"/>
    <property type="project" value="TreeGrafter"/>
</dbReference>
<dbReference type="InterPro" id="IPR050332">
    <property type="entry name" value="GPCR_2"/>
</dbReference>
<comment type="subcellular location">
    <subcellularLocation>
        <location evidence="1">Membrane</location>
        <topology evidence="1">Multi-pass membrane protein</topology>
    </subcellularLocation>
</comment>
<dbReference type="Gene3D" id="1.20.1070.10">
    <property type="entry name" value="Rhodopsin 7-helix transmembrane proteins"/>
    <property type="match status" value="1"/>
</dbReference>
<proteinExistence type="predicted"/>
<comment type="caution">
    <text evidence="7">The sequence shown here is derived from an EMBL/GenBank/DDBJ whole genome shotgun (WGS) entry which is preliminary data.</text>
</comment>
<dbReference type="PROSITE" id="PS50261">
    <property type="entry name" value="G_PROTEIN_RECEP_F2_4"/>
    <property type="match status" value="1"/>
</dbReference>
<protein>
    <submittedName>
        <fullName evidence="7">Secretin receptor</fullName>
    </submittedName>
</protein>
<dbReference type="OrthoDB" id="16753at2759"/>
<dbReference type="GO" id="GO:0017046">
    <property type="term" value="F:peptide hormone binding"/>
    <property type="evidence" value="ECO:0007669"/>
    <property type="project" value="TreeGrafter"/>
</dbReference>
<evidence type="ECO:0000256" key="1">
    <source>
        <dbReference type="ARBA" id="ARBA00004141"/>
    </source>
</evidence>
<name>A0A5B7IB04_PORTR</name>
<sequence length="142" mass="16352">MWATLRATLDDTHCWTVNNVQWIFWVSIRAPVAISNLINFSFFLNVVRVLILKLRSSISAESMKYRKLGKSTLVLVPLFGVHYFVLWGLSTSTNTYVELVWLFLDQVFASFQVGPQIKRLSQINYTLNPMFLCLIGASITMR</sequence>
<accession>A0A5B7IB04</accession>
<organism evidence="7 8">
    <name type="scientific">Portunus trituberculatus</name>
    <name type="common">Swimming crab</name>
    <name type="synonym">Neptunus trituberculatus</name>
    <dbReference type="NCBI Taxonomy" id="210409"/>
    <lineage>
        <taxon>Eukaryota</taxon>
        <taxon>Metazoa</taxon>
        <taxon>Ecdysozoa</taxon>
        <taxon>Arthropoda</taxon>
        <taxon>Crustacea</taxon>
        <taxon>Multicrustacea</taxon>
        <taxon>Malacostraca</taxon>
        <taxon>Eumalacostraca</taxon>
        <taxon>Eucarida</taxon>
        <taxon>Decapoda</taxon>
        <taxon>Pleocyemata</taxon>
        <taxon>Brachyura</taxon>
        <taxon>Eubrachyura</taxon>
        <taxon>Portunoidea</taxon>
        <taxon>Portunidae</taxon>
        <taxon>Portuninae</taxon>
        <taxon>Portunus</taxon>
    </lineage>
</organism>
<evidence type="ECO:0000256" key="4">
    <source>
        <dbReference type="ARBA" id="ARBA00023136"/>
    </source>
</evidence>
<feature type="transmembrane region" description="Helical" evidence="5">
    <location>
        <begin position="72"/>
        <end position="89"/>
    </location>
</feature>
<dbReference type="PRINTS" id="PR00249">
    <property type="entry name" value="GPCRSECRETIN"/>
</dbReference>
<dbReference type="PANTHER" id="PTHR45620:SF1">
    <property type="entry name" value="G-PROTEIN COUPLED RECEPTORS FAMILY 2 PROFILE 2 DOMAIN-CONTAINING PROTEIN"/>
    <property type="match status" value="1"/>
</dbReference>
<reference evidence="7 8" key="1">
    <citation type="submission" date="2019-05" db="EMBL/GenBank/DDBJ databases">
        <title>Another draft genome of Portunus trituberculatus and its Hox gene families provides insights of decapod evolution.</title>
        <authorList>
            <person name="Jeong J.-H."/>
            <person name="Song I."/>
            <person name="Kim S."/>
            <person name="Choi T."/>
            <person name="Kim D."/>
            <person name="Ryu S."/>
            <person name="Kim W."/>
        </authorList>
    </citation>
    <scope>NUCLEOTIDE SEQUENCE [LARGE SCALE GENOMIC DNA]</scope>
    <source>
        <tissue evidence="7">Muscle</tissue>
    </source>
</reference>
<dbReference type="GO" id="GO:0008528">
    <property type="term" value="F:G protein-coupled peptide receptor activity"/>
    <property type="evidence" value="ECO:0007669"/>
    <property type="project" value="TreeGrafter"/>
</dbReference>
<evidence type="ECO:0000256" key="5">
    <source>
        <dbReference type="SAM" id="Phobius"/>
    </source>
</evidence>
<keyword evidence="4 5" id="KW-0472">Membrane</keyword>
<dbReference type="InterPro" id="IPR000832">
    <property type="entry name" value="GPCR_2_secretin-like"/>
</dbReference>
<keyword evidence="7" id="KW-0675">Receptor</keyword>
<gene>
    <name evidence="7" type="primary">Sctr</name>
    <name evidence="7" type="ORF">E2C01_072543</name>
</gene>
<dbReference type="PANTHER" id="PTHR45620">
    <property type="entry name" value="PDF RECEPTOR-LIKE PROTEIN-RELATED"/>
    <property type="match status" value="1"/>
</dbReference>
<evidence type="ECO:0000259" key="6">
    <source>
        <dbReference type="PROSITE" id="PS50261"/>
    </source>
</evidence>
<keyword evidence="2 5" id="KW-0812">Transmembrane</keyword>
<evidence type="ECO:0000313" key="7">
    <source>
        <dbReference type="EMBL" id="MPC78068.1"/>
    </source>
</evidence>
<dbReference type="EMBL" id="VSRR010047513">
    <property type="protein sequence ID" value="MPC78068.1"/>
    <property type="molecule type" value="Genomic_DNA"/>
</dbReference>
<evidence type="ECO:0000313" key="8">
    <source>
        <dbReference type="Proteomes" id="UP000324222"/>
    </source>
</evidence>
<dbReference type="Pfam" id="PF00002">
    <property type="entry name" value="7tm_2"/>
    <property type="match status" value="1"/>
</dbReference>
<evidence type="ECO:0000256" key="2">
    <source>
        <dbReference type="ARBA" id="ARBA00022692"/>
    </source>
</evidence>
<dbReference type="InterPro" id="IPR017981">
    <property type="entry name" value="GPCR_2-like_7TM"/>
</dbReference>
<keyword evidence="3 5" id="KW-1133">Transmembrane helix</keyword>
<dbReference type="GO" id="GO:0007166">
    <property type="term" value="P:cell surface receptor signaling pathway"/>
    <property type="evidence" value="ECO:0007669"/>
    <property type="project" value="InterPro"/>
</dbReference>
<dbReference type="AlphaFoldDB" id="A0A5B7IB04"/>
<dbReference type="Proteomes" id="UP000324222">
    <property type="component" value="Unassembled WGS sequence"/>
</dbReference>
<evidence type="ECO:0000256" key="3">
    <source>
        <dbReference type="ARBA" id="ARBA00022989"/>
    </source>
</evidence>
<dbReference type="GO" id="GO:0005886">
    <property type="term" value="C:plasma membrane"/>
    <property type="evidence" value="ECO:0007669"/>
    <property type="project" value="TreeGrafter"/>
</dbReference>